<organism evidence="1 2">
    <name type="scientific">Pedobacter paludis</name>
    <dbReference type="NCBI Taxonomy" id="2203212"/>
    <lineage>
        <taxon>Bacteria</taxon>
        <taxon>Pseudomonadati</taxon>
        <taxon>Bacteroidota</taxon>
        <taxon>Sphingobacteriia</taxon>
        <taxon>Sphingobacteriales</taxon>
        <taxon>Sphingobacteriaceae</taxon>
        <taxon>Pedobacter</taxon>
    </lineage>
</organism>
<comment type="caution">
    <text evidence="1">The sequence shown here is derived from an EMBL/GenBank/DDBJ whole genome shotgun (WGS) entry which is preliminary data.</text>
</comment>
<dbReference type="Proteomes" id="UP000245391">
    <property type="component" value="Unassembled WGS sequence"/>
</dbReference>
<reference evidence="2" key="1">
    <citation type="submission" date="2018-05" db="EMBL/GenBank/DDBJ databases">
        <title>Pedobacter paludis sp. nov., isolated from wetland soil.</title>
        <authorList>
            <person name="Zhang Y."/>
        </authorList>
    </citation>
    <scope>NUCLEOTIDE SEQUENCE [LARGE SCALE GENOMIC DNA]</scope>
    <source>
        <strain evidence="2">R-8</strain>
    </source>
</reference>
<dbReference type="AlphaFoldDB" id="A0A317F317"/>
<keyword evidence="2" id="KW-1185">Reference proteome</keyword>
<evidence type="ECO:0000313" key="2">
    <source>
        <dbReference type="Proteomes" id="UP000245391"/>
    </source>
</evidence>
<protein>
    <submittedName>
        <fullName evidence="1">Uncharacterized protein</fullName>
    </submittedName>
</protein>
<accession>A0A317F317</accession>
<gene>
    <name evidence="1" type="ORF">DF947_02605</name>
</gene>
<dbReference type="EMBL" id="QGNY01000001">
    <property type="protein sequence ID" value="PWS33531.1"/>
    <property type="molecule type" value="Genomic_DNA"/>
</dbReference>
<sequence length="140" mass="16408">MVFLFSACKTEPDAQAVKKEVLNIHDKLMMDGEKVVKNKMKLDSVLKSDKIKLTDDSLKVADLIARLNKADEGMMDWMHFFKEDFKGKNKQEDLEYYKSQMVKVRQVEDSYIKVTRESDSVLKVYNVLPANQMHMEHHKH</sequence>
<name>A0A317F317_9SPHI</name>
<proteinExistence type="predicted"/>
<evidence type="ECO:0000313" key="1">
    <source>
        <dbReference type="EMBL" id="PWS33531.1"/>
    </source>
</evidence>